<evidence type="ECO:0000313" key="2">
    <source>
        <dbReference type="Proteomes" id="UP000712281"/>
    </source>
</evidence>
<protein>
    <submittedName>
        <fullName evidence="1">Uncharacterized protein</fullName>
    </submittedName>
</protein>
<dbReference type="Proteomes" id="UP000712281">
    <property type="component" value="Unassembled WGS sequence"/>
</dbReference>
<reference evidence="1" key="1">
    <citation type="submission" date="2019-12" db="EMBL/GenBank/DDBJ databases">
        <title>Genome sequencing and annotation of Brassica cretica.</title>
        <authorList>
            <person name="Studholme D.J."/>
            <person name="Sarris P.F."/>
        </authorList>
    </citation>
    <scope>NUCLEOTIDE SEQUENCE</scope>
    <source>
        <strain evidence="1">PFS-001/15</strain>
        <tissue evidence="1">Leaf</tissue>
    </source>
</reference>
<evidence type="ECO:0000313" key="1">
    <source>
        <dbReference type="EMBL" id="KAF2600413.1"/>
    </source>
</evidence>
<gene>
    <name evidence="1" type="ORF">F2Q68_00007269</name>
</gene>
<name>A0A8S9L489_BRACR</name>
<accession>A0A8S9L489</accession>
<organism evidence="1 2">
    <name type="scientific">Brassica cretica</name>
    <name type="common">Mustard</name>
    <dbReference type="NCBI Taxonomy" id="69181"/>
    <lineage>
        <taxon>Eukaryota</taxon>
        <taxon>Viridiplantae</taxon>
        <taxon>Streptophyta</taxon>
        <taxon>Embryophyta</taxon>
        <taxon>Tracheophyta</taxon>
        <taxon>Spermatophyta</taxon>
        <taxon>Magnoliopsida</taxon>
        <taxon>eudicotyledons</taxon>
        <taxon>Gunneridae</taxon>
        <taxon>Pentapetalae</taxon>
        <taxon>rosids</taxon>
        <taxon>malvids</taxon>
        <taxon>Brassicales</taxon>
        <taxon>Brassicaceae</taxon>
        <taxon>Brassiceae</taxon>
        <taxon>Brassica</taxon>
    </lineage>
</organism>
<comment type="caution">
    <text evidence="1">The sequence shown here is derived from an EMBL/GenBank/DDBJ whole genome shotgun (WGS) entry which is preliminary data.</text>
</comment>
<proteinExistence type="predicted"/>
<dbReference type="EMBL" id="QGKW02000717">
    <property type="protein sequence ID" value="KAF2600413.1"/>
    <property type="molecule type" value="Genomic_DNA"/>
</dbReference>
<dbReference type="AlphaFoldDB" id="A0A8S9L489"/>
<sequence length="63" mass="7021">MEVEKGFIEVDVVGKLDRGAMENEEDDALEGDSVIGSKVFRAWAEIGLELSFVAHYLIEVHKV</sequence>